<dbReference type="GO" id="GO:0016787">
    <property type="term" value="F:hydrolase activity"/>
    <property type="evidence" value="ECO:0007669"/>
    <property type="project" value="UniProtKB-KW"/>
</dbReference>
<accession>D5EK02</accession>
<dbReference type="SMART" id="SM00316">
    <property type="entry name" value="S1"/>
    <property type="match status" value="1"/>
</dbReference>
<dbReference type="Proteomes" id="UP000000925">
    <property type="component" value="Chromosome"/>
</dbReference>
<dbReference type="STRING" id="583355.Caka_1732"/>
<proteinExistence type="predicted"/>
<keyword evidence="10" id="KW-0472">Membrane</keyword>
<dbReference type="GO" id="GO:0005737">
    <property type="term" value="C:cytoplasm"/>
    <property type="evidence" value="ECO:0007669"/>
    <property type="project" value="TreeGrafter"/>
</dbReference>
<evidence type="ECO:0000313" key="14">
    <source>
        <dbReference type="Proteomes" id="UP000000925"/>
    </source>
</evidence>
<dbReference type="NCBIfam" id="TIGR00757">
    <property type="entry name" value="RNaseEG"/>
    <property type="match status" value="1"/>
</dbReference>
<evidence type="ECO:0000256" key="9">
    <source>
        <dbReference type="ARBA" id="ARBA00022884"/>
    </source>
</evidence>
<dbReference type="InterPro" id="IPR004659">
    <property type="entry name" value="RNase_E/G"/>
</dbReference>
<dbReference type="SUPFAM" id="SSF50249">
    <property type="entry name" value="Nucleic acid-binding proteins"/>
    <property type="match status" value="1"/>
</dbReference>
<evidence type="ECO:0000256" key="1">
    <source>
        <dbReference type="ARBA" id="ARBA00001946"/>
    </source>
</evidence>
<sequence length="579" mass="66295">MQEPSNEQHPDAQFTEELTSAPAEKKAERIDQRELKDDAAKRAKSRPLLTRIINAIRNENKSYSELIINSEPLEKRVAQLKDGVLEKFEVERTGDAREVGAIFKGKIQNLEPGLKAAFVDIGQPKNAFLHYWDILPAAGDNSIEVVRDNKSEKQRKREKEKVTIKDIPKLYPIGTEIVVQITKGQIGTKGPRTTTNIALPGRFLVLMPYAGTLGISRKIEDKKERSRLKGILRDLTLPEGMGVIIRTAGEGKKEHYFIRDLHILLKRWEVITQRMEETKKPACLYVEPDIVGRTVRDFLTEDVDRVMVDKKEDYDHVMEEVMKISPRSKSKVQLFKDDIPVFERFNIERQIEQTYMRTVPLPSGGEIVIEETEALISIDVNTGSHKNKSKDGKDFILQVNLEAASEIARQVRLRNIGGLVIMDFIDMKSKKDRNAVLQRMRREMATDKAKSHILPISTLGIMQMTRQRHSESHASGIYTDCPYCNGRGSVKSSRTMSVEIQRRLISVIRHIRVRDGIDKEIQLRVLLNPTNLDRLRNEDEDLLLEIEQSYGAALSFRADPIYHVENFKIIDIETGQEQR</sequence>
<dbReference type="GO" id="GO:0046872">
    <property type="term" value="F:metal ion binding"/>
    <property type="evidence" value="ECO:0007669"/>
    <property type="project" value="UniProtKB-KW"/>
</dbReference>
<feature type="compositionally biased region" description="Basic and acidic residues" evidence="11">
    <location>
        <begin position="1"/>
        <end position="10"/>
    </location>
</feature>
<evidence type="ECO:0000313" key="13">
    <source>
        <dbReference type="EMBL" id="ADE54751.1"/>
    </source>
</evidence>
<keyword evidence="4" id="KW-0540">Nuclease</keyword>
<dbReference type="GO" id="GO:0004540">
    <property type="term" value="F:RNA nuclease activity"/>
    <property type="evidence" value="ECO:0007669"/>
    <property type="project" value="InterPro"/>
</dbReference>
<feature type="region of interest" description="Disordered" evidence="11">
    <location>
        <begin position="1"/>
        <end position="42"/>
    </location>
</feature>
<evidence type="ECO:0000256" key="7">
    <source>
        <dbReference type="ARBA" id="ARBA00022801"/>
    </source>
</evidence>
<keyword evidence="14" id="KW-1185">Reference proteome</keyword>
<dbReference type="GO" id="GO:0006364">
    <property type="term" value="P:rRNA processing"/>
    <property type="evidence" value="ECO:0007669"/>
    <property type="project" value="TreeGrafter"/>
</dbReference>
<evidence type="ECO:0000256" key="6">
    <source>
        <dbReference type="ARBA" id="ARBA00022759"/>
    </source>
</evidence>
<reference evidence="13 14" key="1">
    <citation type="journal article" date="2010" name="Stand. Genomic Sci.">
        <title>Complete genome sequence of Coraliomargarita akajimensis type strain (04OKA010-24).</title>
        <authorList>
            <person name="Mavromatis K."/>
            <person name="Abt B."/>
            <person name="Brambilla E."/>
            <person name="Lapidus A."/>
            <person name="Copeland A."/>
            <person name="Deshpande S."/>
            <person name="Nolan M."/>
            <person name="Lucas S."/>
            <person name="Tice H."/>
            <person name="Cheng J.F."/>
            <person name="Han C."/>
            <person name="Detter J.C."/>
            <person name="Woyke T."/>
            <person name="Goodwin L."/>
            <person name="Pitluck S."/>
            <person name="Held B."/>
            <person name="Brettin T."/>
            <person name="Tapia R."/>
            <person name="Ivanova N."/>
            <person name="Mikhailova N."/>
            <person name="Pati A."/>
            <person name="Liolios K."/>
            <person name="Chen A."/>
            <person name="Palaniappan K."/>
            <person name="Land M."/>
            <person name="Hauser L."/>
            <person name="Chang Y.J."/>
            <person name="Jeffries C.D."/>
            <person name="Rohde M."/>
            <person name="Goker M."/>
            <person name="Bristow J."/>
            <person name="Eisen J.A."/>
            <person name="Markowitz V."/>
            <person name="Hugenholtz P."/>
            <person name="Klenk H.P."/>
            <person name="Kyrpides N.C."/>
        </authorList>
    </citation>
    <scope>NUCLEOTIDE SEQUENCE [LARGE SCALE GENOMIC DNA]</scope>
    <source>
        <strain evidence="14">DSM 45221 / IAM 15411 / JCM 23193 / KCTC 12865</strain>
    </source>
</reference>
<keyword evidence="7" id="KW-0378">Hydrolase</keyword>
<evidence type="ECO:0000256" key="8">
    <source>
        <dbReference type="ARBA" id="ARBA00022842"/>
    </source>
</evidence>
<dbReference type="InterPro" id="IPR003029">
    <property type="entry name" value="S1_domain"/>
</dbReference>
<keyword evidence="6" id="KW-0255">Endonuclease</keyword>
<dbReference type="EMBL" id="CP001998">
    <property type="protein sequence ID" value="ADE54751.1"/>
    <property type="molecule type" value="Genomic_DNA"/>
</dbReference>
<dbReference type="eggNOG" id="COG1530">
    <property type="taxonomic scope" value="Bacteria"/>
</dbReference>
<dbReference type="AlphaFoldDB" id="D5EK02"/>
<evidence type="ECO:0000256" key="3">
    <source>
        <dbReference type="ARBA" id="ARBA00022519"/>
    </source>
</evidence>
<evidence type="ECO:0000259" key="12">
    <source>
        <dbReference type="SMART" id="SM00316"/>
    </source>
</evidence>
<name>D5EK02_CORAD</name>
<dbReference type="GO" id="GO:0003723">
    <property type="term" value="F:RNA binding"/>
    <property type="evidence" value="ECO:0007669"/>
    <property type="project" value="UniProtKB-KW"/>
</dbReference>
<feature type="compositionally biased region" description="Basic and acidic residues" evidence="11">
    <location>
        <begin position="23"/>
        <end position="41"/>
    </location>
</feature>
<dbReference type="PANTHER" id="PTHR30001">
    <property type="entry name" value="RIBONUCLEASE"/>
    <property type="match status" value="1"/>
</dbReference>
<keyword evidence="9" id="KW-0694">RNA-binding</keyword>
<protein>
    <submittedName>
        <fullName evidence="13">Ribonuclease, Rne/Rng family</fullName>
    </submittedName>
</protein>
<dbReference type="Pfam" id="PF10150">
    <property type="entry name" value="RNase_E_G"/>
    <property type="match status" value="1"/>
</dbReference>
<dbReference type="HOGENOM" id="CLU_003468_5_3_0"/>
<dbReference type="PANTHER" id="PTHR30001:SF1">
    <property type="entry name" value="RIBONUCLEASE E_G-LIKE PROTEIN, CHLOROPLASTIC"/>
    <property type="match status" value="1"/>
</dbReference>
<evidence type="ECO:0000256" key="10">
    <source>
        <dbReference type="ARBA" id="ARBA00023136"/>
    </source>
</evidence>
<dbReference type="InterPro" id="IPR012340">
    <property type="entry name" value="NA-bd_OB-fold"/>
</dbReference>
<evidence type="ECO:0000256" key="2">
    <source>
        <dbReference type="ARBA" id="ARBA00022475"/>
    </source>
</evidence>
<evidence type="ECO:0000256" key="11">
    <source>
        <dbReference type="SAM" id="MobiDB-lite"/>
    </source>
</evidence>
<dbReference type="KEGG" id="caa:Caka_1732"/>
<dbReference type="OrthoDB" id="9804278at2"/>
<dbReference type="InterPro" id="IPR019307">
    <property type="entry name" value="RNA-bd_AU-1/RNase_E/G"/>
</dbReference>
<keyword evidence="8" id="KW-0460">Magnesium</keyword>
<feature type="domain" description="S1 motif" evidence="12">
    <location>
        <begin position="98"/>
        <end position="196"/>
    </location>
</feature>
<dbReference type="CDD" id="cd04453">
    <property type="entry name" value="S1_RNase_E"/>
    <property type="match status" value="1"/>
</dbReference>
<keyword evidence="5" id="KW-0479">Metal-binding</keyword>
<gene>
    <name evidence="13" type="ordered locus">Caka_1732</name>
</gene>
<organism evidence="13 14">
    <name type="scientific">Coraliomargarita akajimensis (strain DSM 45221 / IAM 15411 / JCM 23193 / KCTC 12865 / 04OKA010-24)</name>
    <dbReference type="NCBI Taxonomy" id="583355"/>
    <lineage>
        <taxon>Bacteria</taxon>
        <taxon>Pseudomonadati</taxon>
        <taxon>Verrucomicrobiota</taxon>
        <taxon>Opitutia</taxon>
        <taxon>Puniceicoccales</taxon>
        <taxon>Coraliomargaritaceae</taxon>
        <taxon>Coraliomargarita</taxon>
    </lineage>
</organism>
<evidence type="ECO:0000256" key="5">
    <source>
        <dbReference type="ARBA" id="ARBA00022723"/>
    </source>
</evidence>
<keyword evidence="2" id="KW-1003">Cell membrane</keyword>
<evidence type="ECO:0000256" key="4">
    <source>
        <dbReference type="ARBA" id="ARBA00022722"/>
    </source>
</evidence>
<comment type="cofactor">
    <cofactor evidence="1">
        <name>Mg(2+)</name>
        <dbReference type="ChEBI" id="CHEBI:18420"/>
    </cofactor>
</comment>
<dbReference type="RefSeq" id="WP_013043473.1">
    <property type="nucleotide sequence ID" value="NC_014008.1"/>
</dbReference>
<keyword evidence="3" id="KW-0997">Cell inner membrane</keyword>
<dbReference type="Gene3D" id="3.40.1260.20">
    <property type="entry name" value="Ribonuclease E, catalytic domain"/>
    <property type="match status" value="1"/>
</dbReference>
<dbReference type="GO" id="GO:0004519">
    <property type="term" value="F:endonuclease activity"/>
    <property type="evidence" value="ECO:0007669"/>
    <property type="project" value="UniProtKB-KW"/>
</dbReference>
<dbReference type="Gene3D" id="2.40.50.140">
    <property type="entry name" value="Nucleic acid-binding proteins"/>
    <property type="match status" value="1"/>
</dbReference>